<comment type="cofactor">
    <cofactor evidence="1">
        <name>FMN</name>
        <dbReference type="ChEBI" id="CHEBI:58210"/>
    </cofactor>
</comment>
<proteinExistence type="inferred from homology"/>
<sequence length="361" mass="38671">MAPLYRLVRPLIFRLDPETAHEWSIRALKIKGAFPRAGSTRTQVQFPRLRQRLFGLDFPNPVGLAAGHDKDARAVDAALGLGFGFVEAGTVTPLPQPGNPRPRVFRLVKDKAIINRFGFNSRGHAAAIKELKRRRPQRGIVGINIGANKVSEDRIADYVSGYSAFAPLADYITVNISSPNTPALRELQSQDELRPLLSGLAEARRQFAMPGQKIPPLLLKIAPDLSQTELAAVVEVAIETGIDGLIVANTTTSRPQLQSRHGGEAGGLSGRPLLSLSTATLASAYRLAAGRMPLIGVGGVSSARNAFDKITAGASLVQLYSALIYEGPGLARRIVTELDAIIEAEGYASLGEAVGTRAEKF</sequence>
<evidence type="ECO:0000256" key="10">
    <source>
        <dbReference type="ARBA" id="ARBA00048639"/>
    </source>
</evidence>
<organism evidence="12">
    <name type="scientific">hydrothermal vent metagenome</name>
    <dbReference type="NCBI Taxonomy" id="652676"/>
    <lineage>
        <taxon>unclassified sequences</taxon>
        <taxon>metagenomes</taxon>
        <taxon>ecological metagenomes</taxon>
    </lineage>
</organism>
<dbReference type="InterPro" id="IPR050074">
    <property type="entry name" value="DHO_dehydrogenase"/>
</dbReference>
<dbReference type="NCBIfam" id="NF003652">
    <property type="entry name" value="PRK05286.2-5"/>
    <property type="match status" value="1"/>
</dbReference>
<evidence type="ECO:0000256" key="8">
    <source>
        <dbReference type="ARBA" id="ARBA00023002"/>
    </source>
</evidence>
<keyword evidence="9" id="KW-0472">Membrane</keyword>
<dbReference type="GO" id="GO:0044205">
    <property type="term" value="P:'de novo' UMP biosynthetic process"/>
    <property type="evidence" value="ECO:0007669"/>
    <property type="project" value="UniProtKB-UniPathway"/>
</dbReference>
<evidence type="ECO:0000256" key="3">
    <source>
        <dbReference type="ARBA" id="ARBA00005161"/>
    </source>
</evidence>
<comment type="subcellular location">
    <subcellularLocation>
        <location evidence="2">Membrane</location>
    </subcellularLocation>
</comment>
<evidence type="ECO:0000256" key="1">
    <source>
        <dbReference type="ARBA" id="ARBA00001917"/>
    </source>
</evidence>
<keyword evidence="6" id="KW-0285">Flavoprotein</keyword>
<evidence type="ECO:0000259" key="11">
    <source>
        <dbReference type="Pfam" id="PF01180"/>
    </source>
</evidence>
<dbReference type="HAMAP" id="MF_00225">
    <property type="entry name" value="DHO_dh_type2"/>
    <property type="match status" value="1"/>
</dbReference>
<dbReference type="InterPro" id="IPR001295">
    <property type="entry name" value="Dihydroorotate_DH_CS"/>
</dbReference>
<evidence type="ECO:0000256" key="7">
    <source>
        <dbReference type="ARBA" id="ARBA00022643"/>
    </source>
</evidence>
<dbReference type="CDD" id="cd04738">
    <property type="entry name" value="DHOD_2_like"/>
    <property type="match status" value="1"/>
</dbReference>
<dbReference type="PANTHER" id="PTHR48109:SF4">
    <property type="entry name" value="DIHYDROOROTATE DEHYDROGENASE (QUINONE), MITOCHONDRIAL"/>
    <property type="match status" value="1"/>
</dbReference>
<evidence type="ECO:0000256" key="2">
    <source>
        <dbReference type="ARBA" id="ARBA00004370"/>
    </source>
</evidence>
<dbReference type="GO" id="GO:0016020">
    <property type="term" value="C:membrane"/>
    <property type="evidence" value="ECO:0007669"/>
    <property type="project" value="UniProtKB-SubCell"/>
</dbReference>
<dbReference type="InterPro" id="IPR005720">
    <property type="entry name" value="Dihydroorotate_DH_cat"/>
</dbReference>
<dbReference type="SUPFAM" id="SSF51395">
    <property type="entry name" value="FMN-linked oxidoreductases"/>
    <property type="match status" value="1"/>
</dbReference>
<dbReference type="PANTHER" id="PTHR48109">
    <property type="entry name" value="DIHYDROOROTATE DEHYDROGENASE (QUINONE), MITOCHONDRIAL-RELATED"/>
    <property type="match status" value="1"/>
</dbReference>
<evidence type="ECO:0000256" key="4">
    <source>
        <dbReference type="ARBA" id="ARBA00005359"/>
    </source>
</evidence>
<dbReference type="Gene3D" id="3.20.20.70">
    <property type="entry name" value="Aldolase class I"/>
    <property type="match status" value="1"/>
</dbReference>
<evidence type="ECO:0000256" key="5">
    <source>
        <dbReference type="ARBA" id="ARBA00012791"/>
    </source>
</evidence>
<keyword evidence="8 12" id="KW-0560">Oxidoreductase</keyword>
<dbReference type="GO" id="GO:0006207">
    <property type="term" value="P:'de novo' pyrimidine nucleobase biosynthetic process"/>
    <property type="evidence" value="ECO:0007669"/>
    <property type="project" value="InterPro"/>
</dbReference>
<comment type="pathway">
    <text evidence="3">Pyrimidine metabolism; UMP biosynthesis via de novo pathway; orotate from (S)-dihydroorotate (quinone route): step 1/1.</text>
</comment>
<accession>A0A3B0U055</accession>
<dbReference type="EMBL" id="UOEM01000052">
    <property type="protein sequence ID" value="VAW12756.1"/>
    <property type="molecule type" value="Genomic_DNA"/>
</dbReference>
<comment type="catalytic activity">
    <reaction evidence="10">
        <text>(S)-dihydroorotate + a quinone = orotate + a quinol</text>
        <dbReference type="Rhea" id="RHEA:30187"/>
        <dbReference type="ChEBI" id="CHEBI:24646"/>
        <dbReference type="ChEBI" id="CHEBI:30839"/>
        <dbReference type="ChEBI" id="CHEBI:30864"/>
        <dbReference type="ChEBI" id="CHEBI:132124"/>
        <dbReference type="EC" id="1.3.5.2"/>
    </reaction>
</comment>
<dbReference type="PROSITE" id="PS00912">
    <property type="entry name" value="DHODEHASE_2"/>
    <property type="match status" value="1"/>
</dbReference>
<dbReference type="NCBIfam" id="NF003645">
    <property type="entry name" value="PRK05286.1-2"/>
    <property type="match status" value="1"/>
</dbReference>
<dbReference type="NCBIfam" id="TIGR01036">
    <property type="entry name" value="pyrD_sub2"/>
    <property type="match status" value="1"/>
</dbReference>
<name>A0A3B0U055_9ZZZZ</name>
<dbReference type="AlphaFoldDB" id="A0A3B0U055"/>
<dbReference type="InterPro" id="IPR005719">
    <property type="entry name" value="Dihydroorotate_DH_2"/>
</dbReference>
<reference evidence="12" key="1">
    <citation type="submission" date="2018-06" db="EMBL/GenBank/DDBJ databases">
        <authorList>
            <person name="Zhirakovskaya E."/>
        </authorList>
    </citation>
    <scope>NUCLEOTIDE SEQUENCE</scope>
</reference>
<dbReference type="GO" id="GO:0005737">
    <property type="term" value="C:cytoplasm"/>
    <property type="evidence" value="ECO:0007669"/>
    <property type="project" value="InterPro"/>
</dbReference>
<dbReference type="InterPro" id="IPR013785">
    <property type="entry name" value="Aldolase_TIM"/>
</dbReference>
<dbReference type="PROSITE" id="PS00911">
    <property type="entry name" value="DHODEHASE_1"/>
    <property type="match status" value="1"/>
</dbReference>
<comment type="similarity">
    <text evidence="4">Belongs to the dihydroorotate dehydrogenase family. Type 2 subfamily.</text>
</comment>
<dbReference type="EC" id="1.3.5.2" evidence="5"/>
<gene>
    <name evidence="12" type="ORF">MNBD_ALPHA09-428</name>
</gene>
<dbReference type="UniPathway" id="UPA00070">
    <property type="reaction ID" value="UER00946"/>
</dbReference>
<evidence type="ECO:0000256" key="6">
    <source>
        <dbReference type="ARBA" id="ARBA00022630"/>
    </source>
</evidence>
<dbReference type="Pfam" id="PF01180">
    <property type="entry name" value="DHO_dh"/>
    <property type="match status" value="1"/>
</dbReference>
<keyword evidence="7" id="KW-0288">FMN</keyword>
<protein>
    <recommendedName>
        <fullName evidence="5">dihydroorotate dehydrogenase (quinone)</fullName>
        <ecNumber evidence="5">1.3.5.2</ecNumber>
    </recommendedName>
</protein>
<evidence type="ECO:0000313" key="12">
    <source>
        <dbReference type="EMBL" id="VAW12756.1"/>
    </source>
</evidence>
<feature type="domain" description="Dihydroorotate dehydrogenase catalytic" evidence="11">
    <location>
        <begin position="49"/>
        <end position="341"/>
    </location>
</feature>
<dbReference type="GO" id="GO:0106430">
    <property type="term" value="F:dihydroorotate dehydrogenase (quinone) activity"/>
    <property type="evidence" value="ECO:0007669"/>
    <property type="project" value="UniProtKB-EC"/>
</dbReference>
<evidence type="ECO:0000256" key="9">
    <source>
        <dbReference type="ARBA" id="ARBA00023136"/>
    </source>
</evidence>